<dbReference type="EMBL" id="AVOT02009590">
    <property type="protein sequence ID" value="MBW0488408.1"/>
    <property type="molecule type" value="Genomic_DNA"/>
</dbReference>
<protein>
    <submittedName>
        <fullName evidence="2">Uncharacterized protein</fullName>
    </submittedName>
</protein>
<organism evidence="2 3">
    <name type="scientific">Austropuccinia psidii MF-1</name>
    <dbReference type="NCBI Taxonomy" id="1389203"/>
    <lineage>
        <taxon>Eukaryota</taxon>
        <taxon>Fungi</taxon>
        <taxon>Dikarya</taxon>
        <taxon>Basidiomycota</taxon>
        <taxon>Pucciniomycotina</taxon>
        <taxon>Pucciniomycetes</taxon>
        <taxon>Pucciniales</taxon>
        <taxon>Sphaerophragmiaceae</taxon>
        <taxon>Austropuccinia</taxon>
    </lineage>
</organism>
<dbReference type="Proteomes" id="UP000765509">
    <property type="component" value="Unassembled WGS sequence"/>
</dbReference>
<evidence type="ECO:0000256" key="1">
    <source>
        <dbReference type="SAM" id="Phobius"/>
    </source>
</evidence>
<reference evidence="2" key="1">
    <citation type="submission" date="2021-03" db="EMBL/GenBank/DDBJ databases">
        <title>Draft genome sequence of rust myrtle Austropuccinia psidii MF-1, a brazilian biotype.</title>
        <authorList>
            <person name="Quecine M.C."/>
            <person name="Pachon D.M.R."/>
            <person name="Bonatelli M.L."/>
            <person name="Correr F.H."/>
            <person name="Franceschini L.M."/>
            <person name="Leite T.F."/>
            <person name="Margarido G.R.A."/>
            <person name="Almeida C.A."/>
            <person name="Ferrarezi J.A."/>
            <person name="Labate C.A."/>
        </authorList>
    </citation>
    <scope>NUCLEOTIDE SEQUENCE</scope>
    <source>
        <strain evidence="2">MF-1</strain>
    </source>
</reference>
<proteinExistence type="predicted"/>
<feature type="transmembrane region" description="Helical" evidence="1">
    <location>
        <begin position="165"/>
        <end position="186"/>
    </location>
</feature>
<evidence type="ECO:0000313" key="2">
    <source>
        <dbReference type="EMBL" id="MBW0488408.1"/>
    </source>
</evidence>
<keyword evidence="1" id="KW-0472">Membrane</keyword>
<accession>A0A9Q3H1I5</accession>
<name>A0A9Q3H1I5_9BASI</name>
<keyword evidence="1" id="KW-1133">Transmembrane helix</keyword>
<feature type="transmembrane region" description="Helical" evidence="1">
    <location>
        <begin position="424"/>
        <end position="445"/>
    </location>
</feature>
<keyword evidence="1" id="KW-0812">Transmembrane</keyword>
<feature type="transmembrane region" description="Helical" evidence="1">
    <location>
        <begin position="34"/>
        <end position="57"/>
    </location>
</feature>
<gene>
    <name evidence="2" type="ORF">O181_028123</name>
</gene>
<dbReference type="OrthoDB" id="2504055at2759"/>
<keyword evidence="3" id="KW-1185">Reference proteome</keyword>
<feature type="transmembrane region" description="Helical" evidence="1">
    <location>
        <begin position="465"/>
        <end position="494"/>
    </location>
</feature>
<feature type="transmembrane region" description="Helical" evidence="1">
    <location>
        <begin position="113"/>
        <end position="137"/>
    </location>
</feature>
<feature type="transmembrane region" description="Helical" evidence="1">
    <location>
        <begin position="77"/>
        <end position="101"/>
    </location>
</feature>
<sequence>MSNNSSDPRALMILIHDTLAEQFHPQFPRSIHKLLLVMTIFCPMTALLYAICAMKQLRKTGFWLLRCDRDGYLCPNVYLIVPALSIGFCTITFVCLIQILINNEAHLPCTSIVLTFASLPILLAIAWTKVWGIVLAIPPSKLGLQTFNFNRAARPKYLSPKVLNIIAGLTYVVPTVYLTIVTVRLCQLVSKIYSIRSAYNSSFENVMQSSMDQDQIMIASLAAFQLIEPLPNLAEKVLVFIKAMAFGYFTVLTLFLSSTLISYFCILRALHHQIKFLKKAIERISRISLEVVVDSRQPKSLNTKKSKVFDEQYGNKSGGPSLMKSEINGIKIYQDETTLTTQNSELSSVGILRKRGSVHLSHVASCFKRLTHLKSWRKYLPHLHPGAEADHSLWRWVSNSPTKDRMQTTPKELMMRQSRALKKYAINTVWQGLFACLAIGSYVILDMFLVTNRFDVPAKVSLIDLTFITIVWCISAYHAGLGFLLSLISCIVTFTKVPYVEERLFEVEEDV</sequence>
<evidence type="ECO:0000313" key="3">
    <source>
        <dbReference type="Proteomes" id="UP000765509"/>
    </source>
</evidence>
<comment type="caution">
    <text evidence="2">The sequence shown here is derived from an EMBL/GenBank/DDBJ whole genome shotgun (WGS) entry which is preliminary data.</text>
</comment>
<feature type="transmembrane region" description="Helical" evidence="1">
    <location>
        <begin position="246"/>
        <end position="270"/>
    </location>
</feature>
<dbReference type="AlphaFoldDB" id="A0A9Q3H1I5"/>